<comment type="caution">
    <text evidence="1">The sequence shown here is derived from an EMBL/GenBank/DDBJ whole genome shotgun (WGS) entry which is preliminary data.</text>
</comment>
<dbReference type="PANTHER" id="PTHR33699">
    <property type="entry name" value="EXPRESSED PROTEIN"/>
    <property type="match status" value="1"/>
</dbReference>
<keyword evidence="2" id="KW-1185">Reference proteome</keyword>
<sequence length="151" mass="17268">MHRCPVLCRREKYRKNGQIPAFGDWENANELPITQYFDCARQAGLLRCSCSAECSRRDSANARPLYTVPHREARGGVNKQSNEQMKKVKAGELMIEPRNQHFAHSKQEKSSVSAKPVDEDLYKIPPELLPNSKRKKMMGLFFKCMVPPCAD</sequence>
<organism evidence="1">
    <name type="scientific">Salvia splendens</name>
    <name type="common">Scarlet sage</name>
    <dbReference type="NCBI Taxonomy" id="180675"/>
    <lineage>
        <taxon>Eukaryota</taxon>
        <taxon>Viridiplantae</taxon>
        <taxon>Streptophyta</taxon>
        <taxon>Embryophyta</taxon>
        <taxon>Tracheophyta</taxon>
        <taxon>Spermatophyta</taxon>
        <taxon>Magnoliopsida</taxon>
        <taxon>eudicotyledons</taxon>
        <taxon>Gunneridae</taxon>
        <taxon>Pentapetalae</taxon>
        <taxon>asterids</taxon>
        <taxon>lamiids</taxon>
        <taxon>Lamiales</taxon>
        <taxon>Lamiaceae</taxon>
        <taxon>Nepetoideae</taxon>
        <taxon>Mentheae</taxon>
        <taxon>Salviinae</taxon>
        <taxon>Salvia</taxon>
        <taxon>Salvia subgen. Calosphace</taxon>
        <taxon>core Calosphace</taxon>
    </lineage>
</organism>
<reference evidence="1" key="1">
    <citation type="submission" date="2018-01" db="EMBL/GenBank/DDBJ databases">
        <authorList>
            <person name="Mao J.F."/>
        </authorList>
    </citation>
    <scope>NUCLEOTIDE SEQUENCE</scope>
    <source>
        <strain evidence="1">Huo1</strain>
        <tissue evidence="1">Leaf</tissue>
    </source>
</reference>
<dbReference type="AlphaFoldDB" id="A0A8X8WAY0"/>
<dbReference type="PANTHER" id="PTHR33699:SF3">
    <property type="entry name" value="OS06G0347300 PROTEIN"/>
    <property type="match status" value="1"/>
</dbReference>
<protein>
    <submittedName>
        <fullName evidence="1">Uncharacterized protein</fullName>
    </submittedName>
</protein>
<evidence type="ECO:0000313" key="2">
    <source>
        <dbReference type="Proteomes" id="UP000298416"/>
    </source>
</evidence>
<accession>A0A8X8WAY0</accession>
<reference evidence="1" key="2">
    <citation type="submission" date="2020-08" db="EMBL/GenBank/DDBJ databases">
        <title>Plant Genome Project.</title>
        <authorList>
            <person name="Zhang R.-G."/>
        </authorList>
    </citation>
    <scope>NUCLEOTIDE SEQUENCE</scope>
    <source>
        <strain evidence="1">Huo1</strain>
        <tissue evidence="1">Leaf</tissue>
    </source>
</reference>
<evidence type="ECO:0000313" key="1">
    <source>
        <dbReference type="EMBL" id="KAG6391024.1"/>
    </source>
</evidence>
<dbReference type="Proteomes" id="UP000298416">
    <property type="component" value="Unassembled WGS sequence"/>
</dbReference>
<dbReference type="EMBL" id="PNBA02000019">
    <property type="protein sequence ID" value="KAG6391024.1"/>
    <property type="molecule type" value="Genomic_DNA"/>
</dbReference>
<gene>
    <name evidence="1" type="ORF">SASPL_148770</name>
</gene>
<proteinExistence type="predicted"/>
<name>A0A8X8WAY0_SALSN</name>